<evidence type="ECO:0000313" key="11">
    <source>
        <dbReference type="EMBL" id="GEU10702.1"/>
    </source>
</evidence>
<proteinExistence type="inferred from homology"/>
<evidence type="ECO:0000256" key="4">
    <source>
        <dbReference type="ARBA" id="ARBA00022833"/>
    </source>
</evidence>
<keyword evidence="2 6" id="KW-0479">Metal-binding</keyword>
<evidence type="ECO:0000256" key="5">
    <source>
        <dbReference type="ARBA" id="ARBA00023049"/>
    </source>
</evidence>
<dbReference type="InterPro" id="IPR013647">
    <property type="entry name" value="OligopepF_N_dom"/>
</dbReference>
<dbReference type="EMBL" id="BLEY01000113">
    <property type="protein sequence ID" value="GEU13829.1"/>
    <property type="molecule type" value="Genomic_DNA"/>
</dbReference>
<name>A0A640M9U6_BACAN</name>
<dbReference type="Pfam" id="PF08439">
    <property type="entry name" value="Peptidase_M3_N"/>
    <property type="match status" value="1"/>
</dbReference>
<reference evidence="11" key="2">
    <citation type="submission" date="2019-12" db="EMBL/GenBank/DDBJ databases">
        <authorList>
            <person name="Hoang T.H.H."/>
            <person name="Okutani A."/>
        </authorList>
    </citation>
    <scope>NUCLEOTIDE SEQUENCE</scope>
    <source>
        <strain evidence="9">DB</strain>
        <strain evidence="10">HG</strain>
        <strain evidence="11">LaLC</strain>
        <strain evidence="13">LamDB</strain>
        <strain evidence="12">QuyetLC</strain>
    </source>
</reference>
<dbReference type="AlphaFoldDB" id="A0A640M9U6"/>
<keyword evidence="3 6" id="KW-0378">Hydrolase</keyword>
<dbReference type="GO" id="GO:0004222">
    <property type="term" value="F:metalloendopeptidase activity"/>
    <property type="evidence" value="ECO:0007669"/>
    <property type="project" value="InterPro"/>
</dbReference>
<dbReference type="EMBL" id="BLEU01000004">
    <property type="protein sequence ID" value="GEU00949.1"/>
    <property type="molecule type" value="Genomic_DNA"/>
</dbReference>
<evidence type="ECO:0000259" key="7">
    <source>
        <dbReference type="Pfam" id="PF01432"/>
    </source>
</evidence>
<comment type="caution">
    <text evidence="11">The sequence shown here is derived from an EMBL/GenBank/DDBJ whole genome shotgun (WGS) entry which is preliminary data.</text>
</comment>
<comment type="similarity">
    <text evidence="6">Belongs to the peptidase M3 family.</text>
</comment>
<dbReference type="InterPro" id="IPR001567">
    <property type="entry name" value="Pept_M3A_M3B_dom"/>
</dbReference>
<keyword evidence="4 6" id="KW-0862">Zinc</keyword>
<keyword evidence="5 6" id="KW-0482">Metalloprotease</keyword>
<reference evidence="11" key="1">
    <citation type="submission" date="2019-12" db="EMBL/GenBank/DDBJ databases">
        <title>Epidemiological and comparative genomic analysis of Bacillus anthracis isolated from northern Vietnam.</title>
        <authorList>
            <person name="Hoang T.T.H."/>
            <person name="Dang D.A."/>
            <person name="Pham M.H."/>
            <person name="Luong M.H."/>
            <person name="Tran N.D."/>
            <person name="Nguyen T.H."/>
            <person name="Nguyen T.T."/>
            <person name="Inoue S."/>
            <person name="Morikawa S."/>
            <person name="Okutani A."/>
        </authorList>
    </citation>
    <scope>NUCLEOTIDE SEQUENCE</scope>
    <source>
        <strain evidence="9">DB</strain>
        <strain evidence="10">HG</strain>
        <strain evidence="11">LaLC</strain>
        <strain evidence="13">LamDB</strain>
        <strain evidence="12">QuyetLC</strain>
    </source>
</reference>
<organism evidence="11">
    <name type="scientific">Bacillus anthracis</name>
    <name type="common">anthrax bacterium</name>
    <dbReference type="NCBI Taxonomy" id="1392"/>
    <lineage>
        <taxon>Bacteria</taxon>
        <taxon>Bacillati</taxon>
        <taxon>Bacillota</taxon>
        <taxon>Bacilli</taxon>
        <taxon>Bacillales</taxon>
        <taxon>Bacillaceae</taxon>
        <taxon>Bacillus</taxon>
        <taxon>Bacillus cereus group</taxon>
    </lineage>
</organism>
<feature type="domain" description="Peptidase M3A/M3B catalytic" evidence="7">
    <location>
        <begin position="203"/>
        <end position="279"/>
    </location>
</feature>
<feature type="domain" description="Oligopeptidase F N-terminal" evidence="8">
    <location>
        <begin position="114"/>
        <end position="182"/>
    </location>
</feature>
<dbReference type="EMBL" id="BLEX01000001">
    <property type="protein sequence ID" value="GEU15015.1"/>
    <property type="molecule type" value="Genomic_DNA"/>
</dbReference>
<evidence type="ECO:0000256" key="6">
    <source>
        <dbReference type="RuleBase" id="RU003435"/>
    </source>
</evidence>
<evidence type="ECO:0008006" key="14">
    <source>
        <dbReference type="Google" id="ProtNLM"/>
    </source>
</evidence>
<evidence type="ECO:0000313" key="9">
    <source>
        <dbReference type="EMBL" id="GEU00949.1"/>
    </source>
</evidence>
<accession>A0A640M9U6</accession>
<evidence type="ECO:0000256" key="3">
    <source>
        <dbReference type="ARBA" id="ARBA00022801"/>
    </source>
</evidence>
<gene>
    <name evidence="9" type="ORF">DB1_30670</name>
    <name evidence="10" type="ORF">HG1_25950</name>
    <name evidence="11" type="ORF">LaLC_03930</name>
    <name evidence="13" type="ORF">LamDB_00960</name>
    <name evidence="12" type="ORF">QuyetLC_57640</name>
</gene>
<dbReference type="InterPro" id="IPR042088">
    <property type="entry name" value="OligoPept_F_C"/>
</dbReference>
<dbReference type="Gene3D" id="1.20.140.70">
    <property type="entry name" value="Oligopeptidase f, N-terminal domain"/>
    <property type="match status" value="1"/>
</dbReference>
<dbReference type="Pfam" id="PF01432">
    <property type="entry name" value="Peptidase_M3"/>
    <property type="match status" value="1"/>
</dbReference>
<evidence type="ECO:0000313" key="10">
    <source>
        <dbReference type="EMBL" id="GEU07110.1"/>
    </source>
</evidence>
<evidence type="ECO:0000313" key="12">
    <source>
        <dbReference type="EMBL" id="GEU13829.1"/>
    </source>
</evidence>
<dbReference type="GO" id="GO:0006508">
    <property type="term" value="P:proteolysis"/>
    <property type="evidence" value="ECO:0007669"/>
    <property type="project" value="UniProtKB-KW"/>
</dbReference>
<comment type="cofactor">
    <cofactor evidence="6">
        <name>Zn(2+)</name>
        <dbReference type="ChEBI" id="CHEBI:29105"/>
    </cofactor>
    <text evidence="6">Binds 1 zinc ion.</text>
</comment>
<dbReference type="Gene3D" id="1.10.287.830">
    <property type="entry name" value="putative peptidase helix hairpin domain like"/>
    <property type="match status" value="1"/>
</dbReference>
<evidence type="ECO:0000259" key="8">
    <source>
        <dbReference type="Pfam" id="PF08439"/>
    </source>
</evidence>
<protein>
    <recommendedName>
        <fullName evidence="14">Oligoendopeptidase F</fullName>
    </recommendedName>
</protein>
<dbReference type="GO" id="GO:0046872">
    <property type="term" value="F:metal ion binding"/>
    <property type="evidence" value="ECO:0007669"/>
    <property type="project" value="UniProtKB-UniRule"/>
</dbReference>
<keyword evidence="1 6" id="KW-0645">Protease</keyword>
<evidence type="ECO:0000256" key="1">
    <source>
        <dbReference type="ARBA" id="ARBA00022670"/>
    </source>
</evidence>
<dbReference type="SUPFAM" id="SSF55486">
    <property type="entry name" value="Metalloproteases ('zincins'), catalytic domain"/>
    <property type="match status" value="1"/>
</dbReference>
<dbReference type="EMBL" id="BLEW01000001">
    <property type="protein sequence ID" value="GEU10702.1"/>
    <property type="molecule type" value="Genomic_DNA"/>
</dbReference>
<evidence type="ECO:0000313" key="13">
    <source>
        <dbReference type="EMBL" id="GEU15015.1"/>
    </source>
</evidence>
<evidence type="ECO:0000256" key="2">
    <source>
        <dbReference type="ARBA" id="ARBA00022723"/>
    </source>
</evidence>
<dbReference type="Gene3D" id="1.10.1370.20">
    <property type="entry name" value="Oligoendopeptidase f, C-terminal domain"/>
    <property type="match status" value="1"/>
</dbReference>
<dbReference type="EMBL" id="BLEV01000003">
    <property type="protein sequence ID" value="GEU07110.1"/>
    <property type="molecule type" value="Genomic_DNA"/>
</dbReference>
<sequence>MTELKDRLQVADKEKWNLTDIYDTIEDWESDFHKIEVLTNELHEFNGNIHDGNSLLAYLTKSEEISSIISLMFAYARLQSDLDTRDTDAQSLVDKVSQLHVKVSAAKSFFSPFLLSVDENTLHTYIEEAEGLQYYKEDLFELYRYKKHVLNKDQEEILSQMGEALSSPQHTYGMLNNADILFGEVTSNDGEKVTLTRGMYAKLIEDESREKRKEAYKAYYKPYVQLKNSIASTLSAAIKNNVTVSKLRKYPSALEKSLFGDMVPKEVYENLIETTKKKHSIFTYI</sequence>